<sequence>MAESPKTSSKAALRHSTLYWPDGTLTLKAEDGTLYNVNRQLLALKSDCFSGMLTLPIPGHPPSNLELPAHFSAAECQVFLEFVFNVLPWMEDTPALGRLCALLKTCDFFGAESGTRYAIHHLEDHPELGPVLRYELAEKYHIDRWAVRAFFELMSESILELSEADEKCLGWVAYRSLVRTHATVAQYRLGLALFPPDAVHCHFCYDNNYCGNSWAKNWVGISGGLGTLLRDEMSGSELREALDGMEVPGMTGECRLLTITSIQDGPTGKSLLRKEEDIIEEAVQALIKDW</sequence>
<evidence type="ECO:0000313" key="1">
    <source>
        <dbReference type="EMBL" id="KAJ7702723.1"/>
    </source>
</evidence>
<comment type="caution">
    <text evidence="1">The sequence shown here is derived from an EMBL/GenBank/DDBJ whole genome shotgun (WGS) entry which is preliminary data.</text>
</comment>
<dbReference type="EMBL" id="JARKIE010000014">
    <property type="protein sequence ID" value="KAJ7702723.1"/>
    <property type="molecule type" value="Genomic_DNA"/>
</dbReference>
<gene>
    <name evidence="1" type="ORF">B0H17DRAFT_1194601</name>
</gene>
<keyword evidence="2" id="KW-1185">Reference proteome</keyword>
<organism evidence="1 2">
    <name type="scientific">Mycena rosella</name>
    <name type="common">Pink bonnet</name>
    <name type="synonym">Agaricus rosellus</name>
    <dbReference type="NCBI Taxonomy" id="1033263"/>
    <lineage>
        <taxon>Eukaryota</taxon>
        <taxon>Fungi</taxon>
        <taxon>Dikarya</taxon>
        <taxon>Basidiomycota</taxon>
        <taxon>Agaricomycotina</taxon>
        <taxon>Agaricomycetes</taxon>
        <taxon>Agaricomycetidae</taxon>
        <taxon>Agaricales</taxon>
        <taxon>Marasmiineae</taxon>
        <taxon>Mycenaceae</taxon>
        <taxon>Mycena</taxon>
    </lineage>
</organism>
<reference evidence="1" key="1">
    <citation type="submission" date="2023-03" db="EMBL/GenBank/DDBJ databases">
        <title>Massive genome expansion in bonnet fungi (Mycena s.s.) driven by repeated elements and novel gene families across ecological guilds.</title>
        <authorList>
            <consortium name="Lawrence Berkeley National Laboratory"/>
            <person name="Harder C.B."/>
            <person name="Miyauchi S."/>
            <person name="Viragh M."/>
            <person name="Kuo A."/>
            <person name="Thoen E."/>
            <person name="Andreopoulos B."/>
            <person name="Lu D."/>
            <person name="Skrede I."/>
            <person name="Drula E."/>
            <person name="Henrissat B."/>
            <person name="Morin E."/>
            <person name="Kohler A."/>
            <person name="Barry K."/>
            <person name="LaButti K."/>
            <person name="Morin E."/>
            <person name="Salamov A."/>
            <person name="Lipzen A."/>
            <person name="Mereny Z."/>
            <person name="Hegedus B."/>
            <person name="Baldrian P."/>
            <person name="Stursova M."/>
            <person name="Weitz H."/>
            <person name="Taylor A."/>
            <person name="Grigoriev I.V."/>
            <person name="Nagy L.G."/>
            <person name="Martin F."/>
            <person name="Kauserud H."/>
        </authorList>
    </citation>
    <scope>NUCLEOTIDE SEQUENCE</scope>
    <source>
        <strain evidence="1">CBHHK067</strain>
    </source>
</reference>
<dbReference type="Proteomes" id="UP001221757">
    <property type="component" value="Unassembled WGS sequence"/>
</dbReference>
<evidence type="ECO:0008006" key="3">
    <source>
        <dbReference type="Google" id="ProtNLM"/>
    </source>
</evidence>
<evidence type="ECO:0000313" key="2">
    <source>
        <dbReference type="Proteomes" id="UP001221757"/>
    </source>
</evidence>
<dbReference type="Gene3D" id="3.30.710.10">
    <property type="entry name" value="Potassium Channel Kv1.1, Chain A"/>
    <property type="match status" value="1"/>
</dbReference>
<protein>
    <recommendedName>
        <fullName evidence="3">BTB domain-containing protein</fullName>
    </recommendedName>
</protein>
<dbReference type="AlphaFoldDB" id="A0AAD7DZ79"/>
<proteinExistence type="predicted"/>
<name>A0AAD7DZ79_MYCRO</name>
<dbReference type="InterPro" id="IPR011333">
    <property type="entry name" value="SKP1/BTB/POZ_sf"/>
</dbReference>
<accession>A0AAD7DZ79</accession>